<organism evidence="1 2">
    <name type="scientific">Novipirellula herctigrandis</name>
    <dbReference type="NCBI Taxonomy" id="2527986"/>
    <lineage>
        <taxon>Bacteria</taxon>
        <taxon>Pseudomonadati</taxon>
        <taxon>Planctomycetota</taxon>
        <taxon>Planctomycetia</taxon>
        <taxon>Pirellulales</taxon>
        <taxon>Pirellulaceae</taxon>
        <taxon>Novipirellula</taxon>
    </lineage>
</organism>
<gene>
    <name evidence="1" type="ORF">CA13_62400</name>
</gene>
<dbReference type="RefSeq" id="WP_146402622.1">
    <property type="nucleotide sequence ID" value="NZ_SJPJ01000001.1"/>
</dbReference>
<accession>A0A5C5ZC88</accession>
<evidence type="ECO:0000313" key="1">
    <source>
        <dbReference type="EMBL" id="TWT84760.1"/>
    </source>
</evidence>
<reference evidence="1 2" key="1">
    <citation type="submission" date="2019-02" db="EMBL/GenBank/DDBJ databases">
        <title>Deep-cultivation of Planctomycetes and their phenomic and genomic characterization uncovers novel biology.</title>
        <authorList>
            <person name="Wiegand S."/>
            <person name="Jogler M."/>
            <person name="Boedeker C."/>
            <person name="Pinto D."/>
            <person name="Vollmers J."/>
            <person name="Rivas-Marin E."/>
            <person name="Kohn T."/>
            <person name="Peeters S.H."/>
            <person name="Heuer A."/>
            <person name="Rast P."/>
            <person name="Oberbeckmann S."/>
            <person name="Bunk B."/>
            <person name="Jeske O."/>
            <person name="Meyerdierks A."/>
            <person name="Storesund J.E."/>
            <person name="Kallscheuer N."/>
            <person name="Luecker S."/>
            <person name="Lage O.M."/>
            <person name="Pohl T."/>
            <person name="Merkel B.J."/>
            <person name="Hornburger P."/>
            <person name="Mueller R.-W."/>
            <person name="Bruemmer F."/>
            <person name="Labrenz M."/>
            <person name="Spormann A.M."/>
            <person name="Op Den Camp H."/>
            <person name="Overmann J."/>
            <person name="Amann R."/>
            <person name="Jetten M.S.M."/>
            <person name="Mascher T."/>
            <person name="Medema M.H."/>
            <person name="Devos D.P."/>
            <person name="Kaster A.-K."/>
            <person name="Ovreas L."/>
            <person name="Rohde M."/>
            <person name="Galperin M.Y."/>
            <person name="Jogler C."/>
        </authorList>
    </citation>
    <scope>NUCLEOTIDE SEQUENCE [LARGE SCALE GENOMIC DNA]</scope>
    <source>
        <strain evidence="1 2">CA13</strain>
    </source>
</reference>
<protein>
    <submittedName>
        <fullName evidence="1">Uncharacterized protein</fullName>
    </submittedName>
</protein>
<keyword evidence="2" id="KW-1185">Reference proteome</keyword>
<dbReference type="Proteomes" id="UP000315010">
    <property type="component" value="Unassembled WGS sequence"/>
</dbReference>
<sequence length="108" mass="12190">MSLRLDYDKVDRFNTFFVSQKMYDVIKALPWIEPAKAREDEGMDKESLKVVGKKFKVAYCGHNGVYQVREAYRFLAEGLASLEAVSLFGGHLVNEYLNDESGASDSGK</sequence>
<proteinExistence type="predicted"/>
<evidence type="ECO:0000313" key="2">
    <source>
        <dbReference type="Proteomes" id="UP000315010"/>
    </source>
</evidence>
<comment type="caution">
    <text evidence="1">The sequence shown here is derived from an EMBL/GenBank/DDBJ whole genome shotgun (WGS) entry which is preliminary data.</text>
</comment>
<dbReference type="AlphaFoldDB" id="A0A5C5ZC88"/>
<dbReference type="EMBL" id="SJPJ01000001">
    <property type="protein sequence ID" value="TWT84760.1"/>
    <property type="molecule type" value="Genomic_DNA"/>
</dbReference>
<name>A0A5C5ZC88_9BACT</name>
<dbReference type="OrthoDB" id="9833170at2"/>